<evidence type="ECO:0008006" key="10">
    <source>
        <dbReference type="Google" id="ProtNLM"/>
    </source>
</evidence>
<dbReference type="STRING" id="1150600.ADIARSV_1645"/>
<evidence type="ECO:0000256" key="5">
    <source>
        <dbReference type="ARBA" id="ARBA00022989"/>
    </source>
</evidence>
<evidence type="ECO:0000313" key="8">
    <source>
        <dbReference type="EMBL" id="EOR95157.1"/>
    </source>
</evidence>
<comment type="subcellular location">
    <subcellularLocation>
        <location evidence="1">Cell membrane</location>
        <topology evidence="1">Multi-pass membrane protein</topology>
    </subcellularLocation>
</comment>
<gene>
    <name evidence="8" type="ORF">ADIARSV_1645</name>
</gene>
<reference evidence="8 9" key="1">
    <citation type="journal article" date="2013" name="Genome Announc.">
        <title>Draft Genome Sequence of Arcticibacter svalbardensis Strain MN12-7T, a Member of the Family Sphingobacteriaceae Isolated from an Arctic Soil Sample.</title>
        <authorList>
            <person name="Shivaji S."/>
            <person name="Ara S."/>
            <person name="Prasad S."/>
            <person name="Manasa B.P."/>
            <person name="Begum Z."/>
            <person name="Singh A."/>
            <person name="Kumar Pinnaka A."/>
        </authorList>
    </citation>
    <scope>NUCLEOTIDE SEQUENCE [LARGE SCALE GENOMIC DNA]</scope>
    <source>
        <strain evidence="8 9">MN12-7</strain>
    </source>
</reference>
<dbReference type="Proteomes" id="UP000014174">
    <property type="component" value="Unassembled WGS sequence"/>
</dbReference>
<evidence type="ECO:0000256" key="4">
    <source>
        <dbReference type="ARBA" id="ARBA00022692"/>
    </source>
</evidence>
<comment type="caution">
    <text evidence="8">The sequence shown here is derived from an EMBL/GenBank/DDBJ whole genome shotgun (WGS) entry which is preliminary data.</text>
</comment>
<evidence type="ECO:0000256" key="6">
    <source>
        <dbReference type="ARBA" id="ARBA00023136"/>
    </source>
</evidence>
<keyword evidence="9" id="KW-1185">Reference proteome</keyword>
<keyword evidence="5 7" id="KW-1133">Transmembrane helix</keyword>
<dbReference type="PANTHER" id="PTHR33452:SF1">
    <property type="entry name" value="INNER MEMBRANE PROTEIN YPHA-RELATED"/>
    <property type="match status" value="1"/>
</dbReference>
<keyword evidence="6 7" id="KW-0472">Membrane</keyword>
<sequence length="133" mass="14449">MKSPLLKSNVISIDFGLLLLRLAAGGTILSHGWPKLQKALAGVTEFANPIGIGPELSLYLAIFAEFFCGILIIIGFAHRLALIPLIITMLVAFFVVHAADPFGTKELAFLNLSIFVTLFFTGPGKYAIDRLFK</sequence>
<keyword evidence="3" id="KW-1003">Cell membrane</keyword>
<accession>R9GTK6</accession>
<dbReference type="InterPro" id="IPR032808">
    <property type="entry name" value="DoxX"/>
</dbReference>
<dbReference type="PANTHER" id="PTHR33452">
    <property type="entry name" value="OXIDOREDUCTASE CATD-RELATED"/>
    <property type="match status" value="1"/>
</dbReference>
<dbReference type="EMBL" id="AQPN01000063">
    <property type="protein sequence ID" value="EOR95157.1"/>
    <property type="molecule type" value="Genomic_DNA"/>
</dbReference>
<feature type="transmembrane region" description="Helical" evidence="7">
    <location>
        <begin position="108"/>
        <end position="128"/>
    </location>
</feature>
<name>R9GTK6_9SPHI</name>
<evidence type="ECO:0000256" key="3">
    <source>
        <dbReference type="ARBA" id="ARBA00022475"/>
    </source>
</evidence>
<dbReference type="OrthoDB" id="9813193at2"/>
<proteinExistence type="inferred from homology"/>
<evidence type="ECO:0000256" key="7">
    <source>
        <dbReference type="SAM" id="Phobius"/>
    </source>
</evidence>
<feature type="transmembrane region" description="Helical" evidence="7">
    <location>
        <begin position="56"/>
        <end position="74"/>
    </location>
</feature>
<evidence type="ECO:0000256" key="1">
    <source>
        <dbReference type="ARBA" id="ARBA00004651"/>
    </source>
</evidence>
<evidence type="ECO:0000313" key="9">
    <source>
        <dbReference type="Proteomes" id="UP000014174"/>
    </source>
</evidence>
<dbReference type="RefSeq" id="WP_016194881.1">
    <property type="nucleotide sequence ID" value="NZ_AQPN01000063.1"/>
</dbReference>
<feature type="transmembrane region" description="Helical" evidence="7">
    <location>
        <begin position="81"/>
        <end position="102"/>
    </location>
</feature>
<dbReference type="InterPro" id="IPR051907">
    <property type="entry name" value="DoxX-like_oxidoreductase"/>
</dbReference>
<organism evidence="8 9">
    <name type="scientific">Arcticibacter svalbardensis MN12-7</name>
    <dbReference type="NCBI Taxonomy" id="1150600"/>
    <lineage>
        <taxon>Bacteria</taxon>
        <taxon>Pseudomonadati</taxon>
        <taxon>Bacteroidota</taxon>
        <taxon>Sphingobacteriia</taxon>
        <taxon>Sphingobacteriales</taxon>
        <taxon>Sphingobacteriaceae</taxon>
        <taxon>Arcticibacter</taxon>
    </lineage>
</organism>
<dbReference type="AlphaFoldDB" id="R9GTK6"/>
<dbReference type="Pfam" id="PF07681">
    <property type="entry name" value="DoxX"/>
    <property type="match status" value="1"/>
</dbReference>
<dbReference type="eggNOG" id="COG2259">
    <property type="taxonomic scope" value="Bacteria"/>
</dbReference>
<keyword evidence="4 7" id="KW-0812">Transmembrane</keyword>
<protein>
    <recommendedName>
        <fullName evidence="10">DoxX family protein</fullName>
    </recommendedName>
</protein>
<evidence type="ECO:0000256" key="2">
    <source>
        <dbReference type="ARBA" id="ARBA00006679"/>
    </source>
</evidence>
<comment type="similarity">
    <text evidence="2">Belongs to the DoxX family.</text>
</comment>
<dbReference type="GO" id="GO:0005886">
    <property type="term" value="C:plasma membrane"/>
    <property type="evidence" value="ECO:0007669"/>
    <property type="project" value="UniProtKB-SubCell"/>
</dbReference>